<protein>
    <submittedName>
        <fullName evidence="1">Uncharacterized protein</fullName>
    </submittedName>
</protein>
<dbReference type="AlphaFoldDB" id="A0A4Q2IYQ1"/>
<reference evidence="1 2" key="1">
    <citation type="submission" date="2019-01" db="EMBL/GenBank/DDBJ databases">
        <title>Sphingomonas mucosissima sp. nov. and Sphingomonas desiccabilis sp. nov., from biological soil crusts in the Colorado Plateau, USA.</title>
        <authorList>
            <person name="Zhu D."/>
        </authorList>
    </citation>
    <scope>NUCLEOTIDE SEQUENCE [LARGE SCALE GENOMIC DNA]</scope>
    <source>
        <strain evidence="1 2">CP1D</strain>
    </source>
</reference>
<comment type="caution">
    <text evidence="1">The sequence shown here is derived from an EMBL/GenBank/DDBJ whole genome shotgun (WGS) entry which is preliminary data.</text>
</comment>
<sequence length="129" mass="13924">MAQDKDPSTMTPYTNDDLLRGAGAFEQAMLVQAAVPDFSSRMTAGTAIGILASMMRSRLPASVISELIDTTFGASGPLLKQVLTLYEGGNLAVHLWTLLPSGQYRLCPDLRQRSQAGSQYERDVGESDL</sequence>
<dbReference type="OrthoDB" id="7588028at2"/>
<accession>A0A4Q2IYQ1</accession>
<organism evidence="1 2">
    <name type="scientific">Sphingomonas desiccabilis</name>
    <dbReference type="NCBI Taxonomy" id="429134"/>
    <lineage>
        <taxon>Bacteria</taxon>
        <taxon>Pseudomonadati</taxon>
        <taxon>Pseudomonadota</taxon>
        <taxon>Alphaproteobacteria</taxon>
        <taxon>Sphingomonadales</taxon>
        <taxon>Sphingomonadaceae</taxon>
        <taxon>Sphingomonas</taxon>
    </lineage>
</organism>
<evidence type="ECO:0000313" key="2">
    <source>
        <dbReference type="Proteomes" id="UP000292347"/>
    </source>
</evidence>
<dbReference type="Proteomes" id="UP000292347">
    <property type="component" value="Unassembled WGS sequence"/>
</dbReference>
<gene>
    <name evidence="1" type="ORF">EO081_01755</name>
</gene>
<dbReference type="EMBL" id="SDPT01000001">
    <property type="protein sequence ID" value="RXZ34443.1"/>
    <property type="molecule type" value="Genomic_DNA"/>
</dbReference>
<keyword evidence="2" id="KW-1185">Reference proteome</keyword>
<proteinExistence type="predicted"/>
<evidence type="ECO:0000313" key="1">
    <source>
        <dbReference type="EMBL" id="RXZ34443.1"/>
    </source>
</evidence>
<name>A0A4Q2IYQ1_9SPHN</name>